<dbReference type="OrthoDB" id="163636at2"/>
<dbReference type="SUPFAM" id="SSF54285">
    <property type="entry name" value="MoaD/ThiS"/>
    <property type="match status" value="1"/>
</dbReference>
<accession>A0A1H1LD44</accession>
<dbReference type="AlphaFoldDB" id="A0A1H1LD44"/>
<dbReference type="Proteomes" id="UP000199700">
    <property type="component" value="Chromosome"/>
</dbReference>
<dbReference type="CDD" id="cd00565">
    <property type="entry name" value="Ubl_ThiS"/>
    <property type="match status" value="1"/>
</dbReference>
<sequence length="82" mass="8615">MTDAISIMLNGERHELARPTTARDLVAGIVDKDIGVDGTPVDGSRLGIAVAVDGEVIRRGQWSDFTLDEGHSVDIVTAVQGG</sequence>
<organism evidence="1 2">
    <name type="scientific">Brevibacterium sandarakinum</name>
    <dbReference type="NCBI Taxonomy" id="629680"/>
    <lineage>
        <taxon>Bacteria</taxon>
        <taxon>Bacillati</taxon>
        <taxon>Actinomycetota</taxon>
        <taxon>Actinomycetes</taxon>
        <taxon>Micrococcales</taxon>
        <taxon>Brevibacteriaceae</taxon>
        <taxon>Brevibacterium</taxon>
    </lineage>
</organism>
<reference evidence="1" key="1">
    <citation type="submission" date="2016-10" db="EMBL/GenBank/DDBJ databases">
        <authorList>
            <person name="Varghese N."/>
            <person name="Submissions S."/>
        </authorList>
    </citation>
    <scope>NUCLEOTIDE SEQUENCE [LARGE SCALE GENOMIC DNA]</scope>
    <source>
        <strain evidence="1">DSM 22082</strain>
    </source>
</reference>
<dbReference type="Gene3D" id="3.10.20.30">
    <property type="match status" value="1"/>
</dbReference>
<dbReference type="InterPro" id="IPR010035">
    <property type="entry name" value="Thi_S"/>
</dbReference>
<dbReference type="InterPro" id="IPR003749">
    <property type="entry name" value="ThiS/MoaD-like"/>
</dbReference>
<dbReference type="InterPro" id="IPR012675">
    <property type="entry name" value="Beta-grasp_dom_sf"/>
</dbReference>
<proteinExistence type="predicted"/>
<evidence type="ECO:0000313" key="2">
    <source>
        <dbReference type="Proteomes" id="UP000199700"/>
    </source>
</evidence>
<evidence type="ECO:0000313" key="1">
    <source>
        <dbReference type="EMBL" id="SDR71945.1"/>
    </source>
</evidence>
<dbReference type="NCBIfam" id="TIGR01683">
    <property type="entry name" value="thiS"/>
    <property type="match status" value="1"/>
</dbReference>
<dbReference type="STRING" id="629680.SAMN04489751_0202"/>
<name>A0A1H1LD44_BRESA</name>
<dbReference type="EMBL" id="LT629739">
    <property type="protein sequence ID" value="SDR71945.1"/>
    <property type="molecule type" value="Genomic_DNA"/>
</dbReference>
<gene>
    <name evidence="1" type="ORF">SAMN04489751_0202</name>
</gene>
<dbReference type="RefSeq" id="WP_092102043.1">
    <property type="nucleotide sequence ID" value="NZ_LT629739.1"/>
</dbReference>
<protein>
    <submittedName>
        <fullName evidence="1">Sulfur carrier protein</fullName>
    </submittedName>
</protein>
<dbReference type="InterPro" id="IPR016155">
    <property type="entry name" value="Mopterin_synth/thiamin_S_b"/>
</dbReference>
<dbReference type="Pfam" id="PF02597">
    <property type="entry name" value="ThiS"/>
    <property type="match status" value="1"/>
</dbReference>
<keyword evidence="2" id="KW-1185">Reference proteome</keyword>